<dbReference type="EnsemblMetazoa" id="HelroT168213">
    <property type="protein sequence ID" value="HelroP168213"/>
    <property type="gene ID" value="HelroG168213"/>
</dbReference>
<organism evidence="2 3">
    <name type="scientific">Helobdella robusta</name>
    <name type="common">Californian leech</name>
    <dbReference type="NCBI Taxonomy" id="6412"/>
    <lineage>
        <taxon>Eukaryota</taxon>
        <taxon>Metazoa</taxon>
        <taxon>Spiralia</taxon>
        <taxon>Lophotrochozoa</taxon>
        <taxon>Annelida</taxon>
        <taxon>Clitellata</taxon>
        <taxon>Hirudinea</taxon>
        <taxon>Rhynchobdellida</taxon>
        <taxon>Glossiphoniidae</taxon>
        <taxon>Helobdella</taxon>
    </lineage>
</organism>
<dbReference type="SUPFAM" id="SSF56784">
    <property type="entry name" value="HAD-like"/>
    <property type="match status" value="1"/>
</dbReference>
<sequence length="244" mass="28398">MSEIMEADYIVRNLLMNNLNIKLVAIDLDRTLLDTSVARHPFMAAKDVAKYHVKAMFRILVPIILDSRLECCIVTYTWQTKLIRNILSAAFPHHDTSRIRIEGPKQPLPGLYLIGEKLYGKEKYLETILSLIKAEKNLHIKNDEIFLFDDSQKNIDAAIKNNHYYYKVTDQSSVQDLRKHVEHFIRQKENVYKPEKDIVQPYLINKVAIDNSVIQTNNVPHPQTIFIQPNILIFHSLSQDNTLF</sequence>
<evidence type="ECO:0000313" key="2">
    <source>
        <dbReference type="EnsemblMetazoa" id="HelroP168213"/>
    </source>
</evidence>
<dbReference type="KEGG" id="hro:HELRODRAFT_168213"/>
<protein>
    <recommendedName>
        <fullName evidence="4">FCP1 homology domain-containing protein</fullName>
    </recommendedName>
</protein>
<dbReference type="EMBL" id="AMQM01002920">
    <property type="status" value="NOT_ANNOTATED_CDS"/>
    <property type="molecule type" value="Genomic_DNA"/>
</dbReference>
<gene>
    <name evidence="2" type="primary">20202264</name>
    <name evidence="1" type="ORF">HELRODRAFT_168213</name>
</gene>
<dbReference type="Gene3D" id="3.40.50.1000">
    <property type="entry name" value="HAD superfamily/HAD-like"/>
    <property type="match status" value="1"/>
</dbReference>
<proteinExistence type="predicted"/>
<evidence type="ECO:0000313" key="1">
    <source>
        <dbReference type="EMBL" id="ESO09251.1"/>
    </source>
</evidence>
<reference evidence="1 3" key="2">
    <citation type="journal article" date="2013" name="Nature">
        <title>Insights into bilaterian evolution from three spiralian genomes.</title>
        <authorList>
            <person name="Simakov O."/>
            <person name="Marletaz F."/>
            <person name="Cho S.J."/>
            <person name="Edsinger-Gonzales E."/>
            <person name="Havlak P."/>
            <person name="Hellsten U."/>
            <person name="Kuo D.H."/>
            <person name="Larsson T."/>
            <person name="Lv J."/>
            <person name="Arendt D."/>
            <person name="Savage R."/>
            <person name="Osoegawa K."/>
            <person name="de Jong P."/>
            <person name="Grimwood J."/>
            <person name="Chapman J.A."/>
            <person name="Shapiro H."/>
            <person name="Aerts A."/>
            <person name="Otillar R.P."/>
            <person name="Terry A.Y."/>
            <person name="Boore J.L."/>
            <person name="Grigoriev I.V."/>
            <person name="Lindberg D.R."/>
            <person name="Seaver E.C."/>
            <person name="Weisblat D.A."/>
            <person name="Putnam N.H."/>
            <person name="Rokhsar D.S."/>
        </authorList>
    </citation>
    <scope>NUCLEOTIDE SEQUENCE</scope>
</reference>
<evidence type="ECO:0008006" key="4">
    <source>
        <dbReference type="Google" id="ProtNLM"/>
    </source>
</evidence>
<dbReference type="InterPro" id="IPR023214">
    <property type="entry name" value="HAD_sf"/>
</dbReference>
<reference evidence="2" key="3">
    <citation type="submission" date="2015-06" db="UniProtKB">
        <authorList>
            <consortium name="EnsemblMetazoa"/>
        </authorList>
    </citation>
    <scope>IDENTIFICATION</scope>
</reference>
<dbReference type="CTD" id="20202264"/>
<name>T1F0B4_HELRO</name>
<dbReference type="InParanoid" id="T1F0B4"/>
<reference evidence="3" key="1">
    <citation type="submission" date="2012-12" db="EMBL/GenBank/DDBJ databases">
        <authorList>
            <person name="Hellsten U."/>
            <person name="Grimwood J."/>
            <person name="Chapman J.A."/>
            <person name="Shapiro H."/>
            <person name="Aerts A."/>
            <person name="Otillar R.P."/>
            <person name="Terry A.Y."/>
            <person name="Boore J.L."/>
            <person name="Simakov O."/>
            <person name="Marletaz F."/>
            <person name="Cho S.-J."/>
            <person name="Edsinger-Gonzales E."/>
            <person name="Havlak P."/>
            <person name="Kuo D.-H."/>
            <person name="Larsson T."/>
            <person name="Lv J."/>
            <person name="Arendt D."/>
            <person name="Savage R."/>
            <person name="Osoegawa K."/>
            <person name="de Jong P."/>
            <person name="Lindberg D.R."/>
            <person name="Seaver E.C."/>
            <person name="Weisblat D.A."/>
            <person name="Putnam N.H."/>
            <person name="Grigoriev I.V."/>
            <person name="Rokhsar D.S."/>
        </authorList>
    </citation>
    <scope>NUCLEOTIDE SEQUENCE</scope>
</reference>
<dbReference type="GeneID" id="20202264"/>
<dbReference type="OrthoDB" id="10054414at2759"/>
<dbReference type="AlphaFoldDB" id="T1F0B4"/>
<dbReference type="HOGENOM" id="CLU_1139073_0_0_1"/>
<accession>T1F0B4</accession>
<dbReference type="Proteomes" id="UP000015101">
    <property type="component" value="Unassembled WGS sequence"/>
</dbReference>
<dbReference type="EMBL" id="KB095959">
    <property type="protein sequence ID" value="ESO09251.1"/>
    <property type="molecule type" value="Genomic_DNA"/>
</dbReference>
<keyword evidence="3" id="KW-1185">Reference proteome</keyword>
<evidence type="ECO:0000313" key="3">
    <source>
        <dbReference type="Proteomes" id="UP000015101"/>
    </source>
</evidence>
<dbReference type="InterPro" id="IPR036412">
    <property type="entry name" value="HAD-like_sf"/>
</dbReference>
<dbReference type="RefSeq" id="XP_009012344.1">
    <property type="nucleotide sequence ID" value="XM_009014096.1"/>
</dbReference>